<proteinExistence type="predicted"/>
<accession>A0A0R3W4W0</accession>
<name>A0A0R3W4W0_TAEAS</name>
<reference evidence="1" key="1">
    <citation type="submission" date="2017-02" db="UniProtKB">
        <authorList>
            <consortium name="WormBaseParasite"/>
        </authorList>
    </citation>
    <scope>IDENTIFICATION</scope>
</reference>
<sequence length="83" mass="8890">LTRSINGRPVRAEIRHTKGPVRIALEEGMAVDGRSVVRSDGRPSVVFPGPFPLSVMTSGANARHIEAVPSSMVKLGLHTLFAM</sequence>
<dbReference type="WBParaSite" id="TASK_0000511301-mRNA-1">
    <property type="protein sequence ID" value="TASK_0000511301-mRNA-1"/>
    <property type="gene ID" value="TASK_0000511301"/>
</dbReference>
<dbReference type="AlphaFoldDB" id="A0A0R3W4W0"/>
<evidence type="ECO:0000313" key="1">
    <source>
        <dbReference type="WBParaSite" id="TASK_0000511301-mRNA-1"/>
    </source>
</evidence>
<protein>
    <submittedName>
        <fullName evidence="1">Molydop_binding domain-containing protein</fullName>
    </submittedName>
</protein>
<organism evidence="1">
    <name type="scientific">Taenia asiatica</name>
    <name type="common">Asian tapeworm</name>
    <dbReference type="NCBI Taxonomy" id="60517"/>
    <lineage>
        <taxon>Eukaryota</taxon>
        <taxon>Metazoa</taxon>
        <taxon>Spiralia</taxon>
        <taxon>Lophotrochozoa</taxon>
        <taxon>Platyhelminthes</taxon>
        <taxon>Cestoda</taxon>
        <taxon>Eucestoda</taxon>
        <taxon>Cyclophyllidea</taxon>
        <taxon>Taeniidae</taxon>
        <taxon>Taenia</taxon>
    </lineage>
</organism>